<dbReference type="Proteomes" id="UP001362999">
    <property type="component" value="Unassembled WGS sequence"/>
</dbReference>
<dbReference type="AlphaFoldDB" id="A0AAW0D332"/>
<dbReference type="EMBL" id="JAWWNJ010000010">
    <property type="protein sequence ID" value="KAK7046222.1"/>
    <property type="molecule type" value="Genomic_DNA"/>
</dbReference>
<proteinExistence type="predicted"/>
<protein>
    <submittedName>
        <fullName evidence="1">Uncharacterized protein</fullName>
    </submittedName>
</protein>
<evidence type="ECO:0000313" key="1">
    <source>
        <dbReference type="EMBL" id="KAK7046222.1"/>
    </source>
</evidence>
<name>A0AAW0D332_9AGAR</name>
<keyword evidence="2" id="KW-1185">Reference proteome</keyword>
<organism evidence="1 2">
    <name type="scientific">Favolaschia claudopus</name>
    <dbReference type="NCBI Taxonomy" id="2862362"/>
    <lineage>
        <taxon>Eukaryota</taxon>
        <taxon>Fungi</taxon>
        <taxon>Dikarya</taxon>
        <taxon>Basidiomycota</taxon>
        <taxon>Agaricomycotina</taxon>
        <taxon>Agaricomycetes</taxon>
        <taxon>Agaricomycetidae</taxon>
        <taxon>Agaricales</taxon>
        <taxon>Marasmiineae</taxon>
        <taxon>Mycenaceae</taxon>
        <taxon>Favolaschia</taxon>
    </lineage>
</organism>
<comment type="caution">
    <text evidence="1">The sequence shown here is derived from an EMBL/GenBank/DDBJ whole genome shotgun (WGS) entry which is preliminary data.</text>
</comment>
<gene>
    <name evidence="1" type="ORF">R3P38DRAFT_3175499</name>
</gene>
<evidence type="ECO:0000313" key="2">
    <source>
        <dbReference type="Proteomes" id="UP001362999"/>
    </source>
</evidence>
<accession>A0AAW0D332</accession>
<reference evidence="1 2" key="1">
    <citation type="journal article" date="2024" name="J Genomics">
        <title>Draft genome sequencing and assembly of Favolaschia claudopus CIRM-BRFM 2984 isolated from oak limbs.</title>
        <authorList>
            <person name="Navarro D."/>
            <person name="Drula E."/>
            <person name="Chaduli D."/>
            <person name="Cazenave R."/>
            <person name="Ahrendt S."/>
            <person name="Wang J."/>
            <person name="Lipzen A."/>
            <person name="Daum C."/>
            <person name="Barry K."/>
            <person name="Grigoriev I.V."/>
            <person name="Favel A."/>
            <person name="Rosso M.N."/>
            <person name="Martin F."/>
        </authorList>
    </citation>
    <scope>NUCLEOTIDE SEQUENCE [LARGE SCALE GENOMIC DNA]</scope>
    <source>
        <strain evidence="1 2">CIRM-BRFM 2984</strain>
    </source>
</reference>
<sequence length="193" mass="22094">MAKRSLLPPPKKKRVMPVISPAAEKLERRRARLGLATQTPPMTHKVVEWDSAREEHWRATMNDIADTVQLWMEGKLEPLPPNPRAEEEDQKFWDNWDQAMACHMKTAPPWEMQRSSTTRTIALQYLETGGQETPSPVDDPMEDLKLRLKQRPHLELAEVVDNTIDDSDIPELILEDEVAHCCKCGKAVVKAKL</sequence>